<gene>
    <name evidence="2" type="ORF">PCOR1329_LOCUS21794</name>
</gene>
<evidence type="ECO:0000256" key="1">
    <source>
        <dbReference type="SAM" id="MobiDB-lite"/>
    </source>
</evidence>
<feature type="region of interest" description="Disordered" evidence="1">
    <location>
        <begin position="240"/>
        <end position="301"/>
    </location>
</feature>
<evidence type="ECO:0008006" key="4">
    <source>
        <dbReference type="Google" id="ProtNLM"/>
    </source>
</evidence>
<sequence>DCTCAIVDSQSCPKEDRYEGIVNNEPVCMKCLDWIVTHFPGVDVDTIVQQKTERTDVTEFVGDECSKTRTAQETAMMPTCDVVDGDLVKGEMYVKACALTFWQFTQEYKKTPKQLNAHAWKVPAKNDVVYLVERTDEFKKKYPSVRISLARFTEVNSRRGVQGLGEVQQSIIMRTAGLDEFMKDKDSEPARYVWKDFPMLCDETLRDRAEKIDEKKRASKRKAPADGLFRSASASAIIDADAVSNPRGGERGDGASEDGCDSAMGGGSDEDDNPEATGGHPSAKKAKADHPEASPTDDVDIPIARPHVIEAPSKPVVEQNPYQPKEAQYWIHELNLQVAFDGSKMGVPFSQAEQHKSKFSTSDRNNLTIKVDLCRFAVEINTVNCHNLTDDDLATKWEALKKAGATLTLKAWVALACRFASNGFKLADQGPPEQISENLKDVLRYISLWTDHPDDEMSVLKVDLARLPLRDRALARAFCDMIFKDMLPKWFQGGQDKKECVVEFAAAARAAWDNIGENACLGSVCASVYTQSVNVTDALQVLGGDTFLKVDVGADVWQTIRDIDSASARNENDPGPFQIVGQAIMTNEFWKNQKKMWLKRIPKIELHGRDMKNAYKEMQHMKAEPTEARGNVLCGLAGNALLWEAGFPDYGVGELKERILPLASNATEIVLRGIEEAGGGSSAENLSTITAFQSLQKKLLLLFPGEDNIVRFGTALHKASKSIDVSTKMDALRRTIQTLNGQEGGALELLKHATGAVKGRALPDDIQELFGEKAVKIQANLIGEVGVEDDLEKDGCFLRDATVELFSVLELMGEHSPDKSKDNINKTTGLLKAVFNTVNQVLNVNDVAAHFVSDTQPPTTKTRADMDKAMADLTASYHEAVVAAKNCKHHYKESERVMKMSMQLIGHGKDTITEQGSIKRDSIKDYIDRDRASLKSDLDGNETLTRFSRELESQQDVDAIVQLYNDTVTGLDATGFETRAKAVEDGLKQYCSTCDMFYLVRDEKYEKAVLDELSYIRQTTATVRMIAIFADGKTMKDKVKMQGLAKGIAADLKDWSMKPDGFNKVLKERYQLALKYR</sequence>
<protein>
    <recommendedName>
        <fullName evidence="4">Exocyst complex component Sec6</fullName>
    </recommendedName>
</protein>
<proteinExistence type="predicted"/>
<organism evidence="2 3">
    <name type="scientific">Prorocentrum cordatum</name>
    <dbReference type="NCBI Taxonomy" id="2364126"/>
    <lineage>
        <taxon>Eukaryota</taxon>
        <taxon>Sar</taxon>
        <taxon>Alveolata</taxon>
        <taxon>Dinophyceae</taxon>
        <taxon>Prorocentrales</taxon>
        <taxon>Prorocentraceae</taxon>
        <taxon>Prorocentrum</taxon>
    </lineage>
</organism>
<dbReference type="EMBL" id="CAUYUJ010007212">
    <property type="protein sequence ID" value="CAK0819948.1"/>
    <property type="molecule type" value="Genomic_DNA"/>
</dbReference>
<evidence type="ECO:0000313" key="2">
    <source>
        <dbReference type="EMBL" id="CAK0819948.1"/>
    </source>
</evidence>
<reference evidence="2" key="1">
    <citation type="submission" date="2023-10" db="EMBL/GenBank/DDBJ databases">
        <authorList>
            <person name="Chen Y."/>
            <person name="Shah S."/>
            <person name="Dougan E. K."/>
            <person name="Thang M."/>
            <person name="Chan C."/>
        </authorList>
    </citation>
    <scope>NUCLEOTIDE SEQUENCE [LARGE SCALE GENOMIC DNA]</scope>
</reference>
<feature type="non-terminal residue" evidence="2">
    <location>
        <position position="1"/>
    </location>
</feature>
<name>A0ABN9RQ29_9DINO</name>
<comment type="caution">
    <text evidence="2">The sequence shown here is derived from an EMBL/GenBank/DDBJ whole genome shotgun (WGS) entry which is preliminary data.</text>
</comment>
<evidence type="ECO:0000313" key="3">
    <source>
        <dbReference type="Proteomes" id="UP001189429"/>
    </source>
</evidence>
<keyword evidence="3" id="KW-1185">Reference proteome</keyword>
<accession>A0ABN9RQ29</accession>
<dbReference type="Proteomes" id="UP001189429">
    <property type="component" value="Unassembled WGS sequence"/>
</dbReference>